<dbReference type="Gene3D" id="2.60.40.10">
    <property type="entry name" value="Immunoglobulins"/>
    <property type="match status" value="1"/>
</dbReference>
<dbReference type="EMBL" id="LWBO01000020">
    <property type="protein sequence ID" value="OQP45315.1"/>
    <property type="molecule type" value="Genomic_DNA"/>
</dbReference>
<comment type="caution">
    <text evidence="3">The sequence shown here is derived from an EMBL/GenBank/DDBJ whole genome shotgun (WGS) entry which is preliminary data.</text>
</comment>
<evidence type="ECO:0000313" key="3">
    <source>
        <dbReference type="EMBL" id="OQP45315.1"/>
    </source>
</evidence>
<evidence type="ECO:0000259" key="2">
    <source>
        <dbReference type="Pfam" id="PF18962"/>
    </source>
</evidence>
<feature type="domain" description="Secretion system C-terminal sorting" evidence="2">
    <location>
        <begin position="615"/>
        <end position="691"/>
    </location>
</feature>
<keyword evidence="1" id="KW-0732">Signal</keyword>
<protein>
    <recommendedName>
        <fullName evidence="2">Secretion system C-terminal sorting domain-containing protein</fullName>
    </recommendedName>
</protein>
<proteinExistence type="predicted"/>
<evidence type="ECO:0000256" key="1">
    <source>
        <dbReference type="SAM" id="SignalP"/>
    </source>
</evidence>
<sequence>MKSGLKKCVVKCFLVMLYTAILPVNTVQAQICPPPVMATITSYSNTYYPGQQATVSAGSTSVAIGGATYGTIPVSTGDVLLIIQMQGAQINSTNNNTYGDGASGSGYLNNTELFAGNMEYVIATNSIPLTGGTLTLLTGTVNNYKTAAFGTDGQYTYQVIRVPVYYSLVLNADITPPNWDGATGGVIAMAVMNTLDMNGHSIIVTGAGFRGGGGVALAGGTGTTRDFVVVSPTNANIGAQLGNHASKGEGIAGTPRLINSNNYGSLLSNTAEGYPGGSFGMGAPGNAGGGGSDDNTTINANNSGGGGGGNGGAGGKGGNSYGTSGPYGGYPGAPFAQGGALRLVLGGGGGAGSTNNATGSPGSGLASGGAAGGGIVIINAGTIINTGFVYANGSNANSTIVNDASGGGGAGGSVLINAHNGHSGLTVFANGGNGGSNFWNGGLPPHGPGGGGGGGVIYTDGILNAASSVTGGTAGTTNSASGTINYGALAGASGTFVTGPVVTFSGCAVLPMEFLFVKGKRNGRQVLINWEATNENEVTNYIIERSYNGNNFVSAGMVNKRGSGGISNYNFSDASAGTEATVYYRIKANGTAGQTFLSKVITIQTGFTEGALDISPVPAIGHSTISWSSTGNNKLQITVFDVAGHAVLSRQYLLKKGLNELVLTNLQSLPNGIYFVKASDGVSSRNGKLVIL</sequence>
<accession>A0ABX3NTF7</accession>
<gene>
    <name evidence="3" type="ORF">A4D02_33490</name>
</gene>
<organism evidence="3 4">
    <name type="scientific">Niastella koreensis</name>
    <dbReference type="NCBI Taxonomy" id="354356"/>
    <lineage>
        <taxon>Bacteria</taxon>
        <taxon>Pseudomonadati</taxon>
        <taxon>Bacteroidota</taxon>
        <taxon>Chitinophagia</taxon>
        <taxon>Chitinophagales</taxon>
        <taxon>Chitinophagaceae</taxon>
        <taxon>Niastella</taxon>
    </lineage>
</organism>
<dbReference type="InterPro" id="IPR013783">
    <property type="entry name" value="Ig-like_fold"/>
</dbReference>
<feature type="chain" id="PRO_5046718757" description="Secretion system C-terminal sorting domain-containing protein" evidence="1">
    <location>
        <begin position="30"/>
        <end position="692"/>
    </location>
</feature>
<reference evidence="3 4" key="1">
    <citation type="submission" date="2016-04" db="EMBL/GenBank/DDBJ databases">
        <authorList>
            <person name="Chen L."/>
            <person name="Zhuang W."/>
            <person name="Wang G."/>
        </authorList>
    </citation>
    <scope>NUCLEOTIDE SEQUENCE [LARGE SCALE GENOMIC DNA]</scope>
    <source>
        <strain evidence="4">GR20</strain>
    </source>
</reference>
<keyword evidence="4" id="KW-1185">Reference proteome</keyword>
<dbReference type="InterPro" id="IPR026444">
    <property type="entry name" value="Secre_tail"/>
</dbReference>
<feature type="signal peptide" evidence="1">
    <location>
        <begin position="1"/>
        <end position="29"/>
    </location>
</feature>
<dbReference type="Proteomes" id="UP000192277">
    <property type="component" value="Unassembled WGS sequence"/>
</dbReference>
<dbReference type="Pfam" id="PF18962">
    <property type="entry name" value="Por_Secre_tail"/>
    <property type="match status" value="1"/>
</dbReference>
<evidence type="ECO:0000313" key="4">
    <source>
        <dbReference type="Proteomes" id="UP000192277"/>
    </source>
</evidence>
<dbReference type="NCBIfam" id="TIGR04183">
    <property type="entry name" value="Por_Secre_tail"/>
    <property type="match status" value="1"/>
</dbReference>
<name>A0ABX3NTF7_9BACT</name>